<keyword evidence="1" id="KW-0812">Transmembrane</keyword>
<keyword evidence="1" id="KW-0472">Membrane</keyword>
<organism evidence="2 3">
    <name type="scientific">Actinoplanes italicus</name>
    <dbReference type="NCBI Taxonomy" id="113567"/>
    <lineage>
        <taxon>Bacteria</taxon>
        <taxon>Bacillati</taxon>
        <taxon>Actinomycetota</taxon>
        <taxon>Actinomycetes</taxon>
        <taxon>Micromonosporales</taxon>
        <taxon>Micromonosporaceae</taxon>
        <taxon>Actinoplanes</taxon>
    </lineage>
</organism>
<keyword evidence="3" id="KW-1185">Reference proteome</keyword>
<dbReference type="AlphaFoldDB" id="A0A2T0JZN8"/>
<comment type="caution">
    <text evidence="2">The sequence shown here is derived from an EMBL/GenBank/DDBJ whole genome shotgun (WGS) entry which is preliminary data.</text>
</comment>
<keyword evidence="1" id="KW-1133">Transmembrane helix</keyword>
<reference evidence="2 3" key="1">
    <citation type="submission" date="2018-03" db="EMBL/GenBank/DDBJ databases">
        <title>Genomic Encyclopedia of Archaeal and Bacterial Type Strains, Phase II (KMG-II): from individual species to whole genera.</title>
        <authorList>
            <person name="Goeker M."/>
        </authorList>
    </citation>
    <scope>NUCLEOTIDE SEQUENCE [LARGE SCALE GENOMIC DNA]</scope>
    <source>
        <strain evidence="2 3">DSM 43146</strain>
    </source>
</reference>
<evidence type="ECO:0000256" key="1">
    <source>
        <dbReference type="SAM" id="Phobius"/>
    </source>
</evidence>
<dbReference type="RefSeq" id="WP_106327599.1">
    <property type="nucleotide sequence ID" value="NZ_BOMO01000088.1"/>
</dbReference>
<feature type="transmembrane region" description="Helical" evidence="1">
    <location>
        <begin position="36"/>
        <end position="58"/>
    </location>
</feature>
<proteinExistence type="predicted"/>
<feature type="transmembrane region" description="Helical" evidence="1">
    <location>
        <begin position="96"/>
        <end position="117"/>
    </location>
</feature>
<evidence type="ECO:0000313" key="3">
    <source>
        <dbReference type="Proteomes" id="UP000239415"/>
    </source>
</evidence>
<feature type="transmembrane region" description="Helical" evidence="1">
    <location>
        <begin position="6"/>
        <end position="29"/>
    </location>
</feature>
<evidence type="ECO:0000313" key="2">
    <source>
        <dbReference type="EMBL" id="PRX15989.1"/>
    </source>
</evidence>
<sequence>MSSSQARIMVVVAALLAGIIAGIITGILAKADGCSILTAVLRGGGAVGATMALILGLVSSNVGILVASVDVLSALVVGLTTGWLSKADGSSPWAACLRGAVAFTSTIGLVLLVQHFLGVH</sequence>
<gene>
    <name evidence="2" type="ORF">CLV67_12136</name>
</gene>
<feature type="transmembrane region" description="Helical" evidence="1">
    <location>
        <begin position="64"/>
        <end position="84"/>
    </location>
</feature>
<dbReference type="EMBL" id="PVMZ01000021">
    <property type="protein sequence ID" value="PRX15989.1"/>
    <property type="molecule type" value="Genomic_DNA"/>
</dbReference>
<name>A0A2T0JZN8_9ACTN</name>
<dbReference type="Proteomes" id="UP000239415">
    <property type="component" value="Unassembled WGS sequence"/>
</dbReference>
<protein>
    <submittedName>
        <fullName evidence="2">Uncharacterized protein</fullName>
    </submittedName>
</protein>
<accession>A0A2T0JZN8</accession>